<proteinExistence type="predicted"/>
<reference evidence="2 3" key="1">
    <citation type="journal article" date="2024" name="Ann. Entomol. Soc. Am.">
        <title>Genomic analyses of the southern and eastern yellowjacket wasps (Hymenoptera: Vespidae) reveal evolutionary signatures of social life.</title>
        <authorList>
            <person name="Catto M.A."/>
            <person name="Caine P.B."/>
            <person name="Orr S.E."/>
            <person name="Hunt B.G."/>
            <person name="Goodisman M.A.D."/>
        </authorList>
    </citation>
    <scope>NUCLEOTIDE SEQUENCE [LARGE SCALE GENOMIC DNA]</scope>
    <source>
        <strain evidence="2">232</strain>
        <tissue evidence="2">Head and thorax</tissue>
    </source>
</reference>
<feature type="compositionally biased region" description="Basic and acidic residues" evidence="1">
    <location>
        <begin position="40"/>
        <end position="54"/>
    </location>
</feature>
<feature type="region of interest" description="Disordered" evidence="1">
    <location>
        <begin position="25"/>
        <end position="54"/>
    </location>
</feature>
<dbReference type="AlphaFoldDB" id="A0ABD2CLC0"/>
<protein>
    <submittedName>
        <fullName evidence="2">Uncharacterized protein</fullName>
    </submittedName>
</protein>
<dbReference type="EMBL" id="JAYRBN010000039">
    <property type="protein sequence ID" value="KAL2745899.1"/>
    <property type="molecule type" value="Genomic_DNA"/>
</dbReference>
<feature type="non-terminal residue" evidence="2">
    <location>
        <position position="1"/>
    </location>
</feature>
<evidence type="ECO:0000256" key="1">
    <source>
        <dbReference type="SAM" id="MobiDB-lite"/>
    </source>
</evidence>
<evidence type="ECO:0000313" key="2">
    <source>
        <dbReference type="EMBL" id="KAL2745899.1"/>
    </source>
</evidence>
<dbReference type="Proteomes" id="UP001607303">
    <property type="component" value="Unassembled WGS sequence"/>
</dbReference>
<evidence type="ECO:0000313" key="3">
    <source>
        <dbReference type="Proteomes" id="UP001607303"/>
    </source>
</evidence>
<accession>A0ABD2CLC0</accession>
<comment type="caution">
    <text evidence="2">The sequence shown here is derived from an EMBL/GenBank/DDBJ whole genome shotgun (WGS) entry which is preliminary data.</text>
</comment>
<organism evidence="2 3">
    <name type="scientific">Vespula maculifrons</name>
    <name type="common">Eastern yellow jacket</name>
    <name type="synonym">Wasp</name>
    <dbReference type="NCBI Taxonomy" id="7453"/>
    <lineage>
        <taxon>Eukaryota</taxon>
        <taxon>Metazoa</taxon>
        <taxon>Ecdysozoa</taxon>
        <taxon>Arthropoda</taxon>
        <taxon>Hexapoda</taxon>
        <taxon>Insecta</taxon>
        <taxon>Pterygota</taxon>
        <taxon>Neoptera</taxon>
        <taxon>Endopterygota</taxon>
        <taxon>Hymenoptera</taxon>
        <taxon>Apocrita</taxon>
        <taxon>Aculeata</taxon>
        <taxon>Vespoidea</taxon>
        <taxon>Vespidae</taxon>
        <taxon>Vespinae</taxon>
        <taxon>Vespula</taxon>
    </lineage>
</organism>
<gene>
    <name evidence="2" type="ORF">V1477_005817</name>
</gene>
<sequence length="162" mass="17718">AQSMIPVHLAQGDIRLARGNGRARSFDRTLEKSAGGAEGSRGRGEGMQGDGEKFTSEYAARRRAESGFSRALTCKQNAASPLLLSLLSLLEHERQTDEELQMRGPPSGPRGVLRERLSSARARAAVVSQDRTGEQKRVGDDRSYCVSALHFIRRIVTHAKES</sequence>
<keyword evidence="3" id="KW-1185">Reference proteome</keyword>
<name>A0ABD2CLC0_VESMC</name>